<keyword evidence="5" id="KW-1185">Reference proteome</keyword>
<gene>
    <name evidence="4" type="ORF">K505DRAFT_364466</name>
</gene>
<reference evidence="4" key="1">
    <citation type="journal article" date="2020" name="Stud. Mycol.">
        <title>101 Dothideomycetes genomes: a test case for predicting lifestyles and emergence of pathogens.</title>
        <authorList>
            <person name="Haridas S."/>
            <person name="Albert R."/>
            <person name="Binder M."/>
            <person name="Bloem J."/>
            <person name="Labutti K."/>
            <person name="Salamov A."/>
            <person name="Andreopoulos B."/>
            <person name="Baker S."/>
            <person name="Barry K."/>
            <person name="Bills G."/>
            <person name="Bluhm B."/>
            <person name="Cannon C."/>
            <person name="Castanera R."/>
            <person name="Culley D."/>
            <person name="Daum C."/>
            <person name="Ezra D."/>
            <person name="Gonzalez J."/>
            <person name="Henrissat B."/>
            <person name="Kuo A."/>
            <person name="Liang C."/>
            <person name="Lipzen A."/>
            <person name="Lutzoni F."/>
            <person name="Magnuson J."/>
            <person name="Mondo S."/>
            <person name="Nolan M."/>
            <person name="Ohm R."/>
            <person name="Pangilinan J."/>
            <person name="Park H.-J."/>
            <person name="Ramirez L."/>
            <person name="Alfaro M."/>
            <person name="Sun H."/>
            <person name="Tritt A."/>
            <person name="Yoshinaga Y."/>
            <person name="Zwiers L.-H."/>
            <person name="Turgeon B."/>
            <person name="Goodwin S."/>
            <person name="Spatafora J."/>
            <person name="Crous P."/>
            <person name="Grigoriev I."/>
        </authorList>
    </citation>
    <scope>NUCLEOTIDE SEQUENCE</scope>
    <source>
        <strain evidence="4">CBS 109.77</strain>
    </source>
</reference>
<dbReference type="AlphaFoldDB" id="A0A6A6X2I1"/>
<evidence type="ECO:0000313" key="5">
    <source>
        <dbReference type="Proteomes" id="UP000799757"/>
    </source>
</evidence>
<keyword evidence="2" id="KW-1133">Transmembrane helix</keyword>
<dbReference type="OrthoDB" id="405906at2759"/>
<evidence type="ECO:0000313" key="4">
    <source>
        <dbReference type="EMBL" id="KAF2790720.1"/>
    </source>
</evidence>
<sequence>MASTTPGLHIGPLASTTEVVAFLTLTGMAWFNAIELLWTIFVSFQRWTGRYFSCLVVATLGVFLYQVNVFFMIFAPSFNPHAVIACIGIGWSAMVTGQSLVLWSRLHLVCRSQWKLNAILYMIIIDGVGLHGPQFVFSLLAIKNGAIDPTYKPFEIMEKIAIAVFTVQELIISGVYLSETVRILKVGELVQKKSNRRRIQMLFLANVAIIAIDVTTVTLEFLALWGVWCSFKGFGYSVKLKIEFAILNQLRDSVKSASSSNGYGQEHSDKGISLSSRALHDRRSHKPSKPSGSVLDRQTFSELGDHDQNITKTIDISVQRVDDEESNKSSPFMFPEQSTSPGVGRHGVPANPPSKASSEIEFANRGL</sequence>
<dbReference type="PANTHER" id="PTHR37013">
    <property type="entry name" value="INTEGRAL MEMBRANE PROTEIN (AFU_ORTHOLOGUE AFUA_1G05950)-RELATED"/>
    <property type="match status" value="1"/>
</dbReference>
<proteinExistence type="predicted"/>
<dbReference type="PANTHER" id="PTHR37013:SF4">
    <property type="entry name" value="INTEGRAL MEMBRANE PROTEIN"/>
    <property type="match status" value="1"/>
</dbReference>
<dbReference type="Pfam" id="PF24802">
    <property type="entry name" value="DUF7703"/>
    <property type="match status" value="1"/>
</dbReference>
<dbReference type="InterPro" id="IPR056120">
    <property type="entry name" value="DUF7703"/>
</dbReference>
<feature type="transmembrane region" description="Helical" evidence="2">
    <location>
        <begin position="81"/>
        <end position="106"/>
    </location>
</feature>
<feature type="domain" description="DUF7703" evidence="3">
    <location>
        <begin position="18"/>
        <end position="254"/>
    </location>
</feature>
<feature type="region of interest" description="Disordered" evidence="1">
    <location>
        <begin position="314"/>
        <end position="367"/>
    </location>
</feature>
<keyword evidence="2" id="KW-0472">Membrane</keyword>
<accession>A0A6A6X2I1</accession>
<keyword evidence="2" id="KW-0812">Transmembrane</keyword>
<evidence type="ECO:0000256" key="1">
    <source>
        <dbReference type="SAM" id="MobiDB-lite"/>
    </source>
</evidence>
<organism evidence="4 5">
    <name type="scientific">Melanomma pulvis-pyrius CBS 109.77</name>
    <dbReference type="NCBI Taxonomy" id="1314802"/>
    <lineage>
        <taxon>Eukaryota</taxon>
        <taxon>Fungi</taxon>
        <taxon>Dikarya</taxon>
        <taxon>Ascomycota</taxon>
        <taxon>Pezizomycotina</taxon>
        <taxon>Dothideomycetes</taxon>
        <taxon>Pleosporomycetidae</taxon>
        <taxon>Pleosporales</taxon>
        <taxon>Melanommataceae</taxon>
        <taxon>Melanomma</taxon>
    </lineage>
</organism>
<protein>
    <recommendedName>
        <fullName evidence="3">DUF7703 domain-containing protein</fullName>
    </recommendedName>
</protein>
<feature type="transmembrane region" description="Helical" evidence="2">
    <location>
        <begin position="20"/>
        <end position="44"/>
    </location>
</feature>
<evidence type="ECO:0000256" key="2">
    <source>
        <dbReference type="SAM" id="Phobius"/>
    </source>
</evidence>
<dbReference type="Proteomes" id="UP000799757">
    <property type="component" value="Unassembled WGS sequence"/>
</dbReference>
<feature type="transmembrane region" description="Helical" evidence="2">
    <location>
        <begin position="160"/>
        <end position="178"/>
    </location>
</feature>
<feature type="transmembrane region" description="Helical" evidence="2">
    <location>
        <begin position="199"/>
        <end position="228"/>
    </location>
</feature>
<evidence type="ECO:0000259" key="3">
    <source>
        <dbReference type="Pfam" id="PF24802"/>
    </source>
</evidence>
<feature type="transmembrane region" description="Helical" evidence="2">
    <location>
        <begin position="51"/>
        <end position="75"/>
    </location>
</feature>
<dbReference type="EMBL" id="MU002058">
    <property type="protein sequence ID" value="KAF2790720.1"/>
    <property type="molecule type" value="Genomic_DNA"/>
</dbReference>
<name>A0A6A6X2I1_9PLEO</name>
<feature type="region of interest" description="Disordered" evidence="1">
    <location>
        <begin position="257"/>
        <end position="302"/>
    </location>
</feature>
<feature type="transmembrane region" description="Helical" evidence="2">
    <location>
        <begin position="118"/>
        <end position="140"/>
    </location>
</feature>